<dbReference type="PROSITE" id="PS51819">
    <property type="entry name" value="VOC"/>
    <property type="match status" value="1"/>
</dbReference>
<organism evidence="3 4">
    <name type="scientific">Caldalkalibacillus horti</name>
    <dbReference type="NCBI Taxonomy" id="77523"/>
    <lineage>
        <taxon>Bacteria</taxon>
        <taxon>Bacillati</taxon>
        <taxon>Bacillota</taxon>
        <taxon>Bacilli</taxon>
        <taxon>Bacillales</taxon>
        <taxon>Bacillaceae</taxon>
        <taxon>Caldalkalibacillus</taxon>
    </lineage>
</organism>
<dbReference type="Gene3D" id="3.10.180.10">
    <property type="entry name" value="2,3-Dihydroxybiphenyl 1,2-Dioxygenase, domain 1"/>
    <property type="match status" value="1"/>
</dbReference>
<comment type="caution">
    <text evidence="3">The sequence shown here is derived from an EMBL/GenBank/DDBJ whole genome shotgun (WGS) entry which is preliminary data.</text>
</comment>
<dbReference type="Pfam" id="PF00903">
    <property type="entry name" value="Glyoxalase"/>
    <property type="match status" value="1"/>
</dbReference>
<keyword evidence="3" id="KW-0808">Transferase</keyword>
<dbReference type="SUPFAM" id="SSF54593">
    <property type="entry name" value="Glyoxalase/Bleomycin resistance protein/Dihydroxybiphenyl dioxygenase"/>
    <property type="match status" value="1"/>
</dbReference>
<evidence type="ECO:0000313" key="4">
    <source>
        <dbReference type="Proteomes" id="UP001235840"/>
    </source>
</evidence>
<evidence type="ECO:0000313" key="3">
    <source>
        <dbReference type="EMBL" id="MDQ0167420.1"/>
    </source>
</evidence>
<proteinExistence type="predicted"/>
<sequence length="137" mass="15959">MNINHITFSVSDLERSIEFYKNVLGAKLLVHGTALAYFDLGGVWLALNVEKNIPRNDIHHSYTHMAFSATEAELEQLEQKLKSFKVDVLTGRSRDKREGLSLYFADPDGHKFEFHTGSLEKRIQFYKDQNRDMQFYE</sequence>
<keyword evidence="4" id="KW-1185">Reference proteome</keyword>
<dbReference type="InterPro" id="IPR051332">
    <property type="entry name" value="Fosfomycin_Res_Enzymes"/>
</dbReference>
<dbReference type="Proteomes" id="UP001235840">
    <property type="component" value="Unassembled WGS sequence"/>
</dbReference>
<dbReference type="EC" id="2.5.1.-" evidence="3"/>
<protein>
    <submittedName>
        <fullName evidence="3">Metallothiol transferase</fullName>
        <ecNumber evidence="3">2.5.1.-</ecNumber>
    </submittedName>
</protein>
<evidence type="ECO:0000259" key="2">
    <source>
        <dbReference type="PROSITE" id="PS51819"/>
    </source>
</evidence>
<dbReference type="RefSeq" id="WP_370875551.1">
    <property type="nucleotide sequence ID" value="NZ_BAAADK010000002.1"/>
</dbReference>
<name>A0ABT9W2S1_9BACI</name>
<accession>A0ABT9W2S1</accession>
<dbReference type="PANTHER" id="PTHR36113:SF6">
    <property type="entry name" value="FOSFOMYCIN RESISTANCE PROTEIN FOSX"/>
    <property type="match status" value="1"/>
</dbReference>
<dbReference type="InterPro" id="IPR037523">
    <property type="entry name" value="VOC_core"/>
</dbReference>
<reference evidence="3 4" key="1">
    <citation type="submission" date="2023-07" db="EMBL/GenBank/DDBJ databases">
        <title>Genomic Encyclopedia of Type Strains, Phase IV (KMG-IV): sequencing the most valuable type-strain genomes for metagenomic binning, comparative biology and taxonomic classification.</title>
        <authorList>
            <person name="Goeker M."/>
        </authorList>
    </citation>
    <scope>NUCLEOTIDE SEQUENCE [LARGE SCALE GENOMIC DNA]</scope>
    <source>
        <strain evidence="3 4">DSM 12751</strain>
    </source>
</reference>
<dbReference type="NCBIfam" id="NF003152">
    <property type="entry name" value="PRK04101.1"/>
    <property type="match status" value="1"/>
</dbReference>
<dbReference type="GO" id="GO:0016740">
    <property type="term" value="F:transferase activity"/>
    <property type="evidence" value="ECO:0007669"/>
    <property type="project" value="UniProtKB-KW"/>
</dbReference>
<keyword evidence="1" id="KW-0479">Metal-binding</keyword>
<dbReference type="InterPro" id="IPR029068">
    <property type="entry name" value="Glyas_Bleomycin-R_OHBP_Dase"/>
</dbReference>
<dbReference type="InterPro" id="IPR004360">
    <property type="entry name" value="Glyas_Fos-R_dOase_dom"/>
</dbReference>
<dbReference type="PANTHER" id="PTHR36113">
    <property type="entry name" value="LYASE, PUTATIVE-RELATED-RELATED"/>
    <property type="match status" value="1"/>
</dbReference>
<dbReference type="EMBL" id="JAUSTY010000015">
    <property type="protein sequence ID" value="MDQ0167420.1"/>
    <property type="molecule type" value="Genomic_DNA"/>
</dbReference>
<evidence type="ECO:0000256" key="1">
    <source>
        <dbReference type="ARBA" id="ARBA00022723"/>
    </source>
</evidence>
<gene>
    <name evidence="3" type="ORF">J2S11_003345</name>
</gene>
<feature type="domain" description="VOC" evidence="2">
    <location>
        <begin position="2"/>
        <end position="117"/>
    </location>
</feature>